<dbReference type="Proteomes" id="UP000314294">
    <property type="component" value="Unassembled WGS sequence"/>
</dbReference>
<protein>
    <submittedName>
        <fullName evidence="1">Uncharacterized protein</fullName>
    </submittedName>
</protein>
<evidence type="ECO:0000313" key="1">
    <source>
        <dbReference type="EMBL" id="TNN85756.1"/>
    </source>
</evidence>
<sequence>MLEPDLRTYGRLHGVHRDTTLFHAREVFRRFGASTTAHGCHAISPYTPGTSKQVTLRTRDRHVALGTTAKRCAATNWRSAQTLNWACDSGRVSFTAPLDRTVLLPENLVLAVFSLSLRGAIETVGLSSPAGSQSLKVMVQLVHGSHLQKESPVIPHL</sequence>
<dbReference type="EMBL" id="SRLO01000019">
    <property type="protein sequence ID" value="TNN85756.1"/>
    <property type="molecule type" value="Genomic_DNA"/>
</dbReference>
<keyword evidence="2" id="KW-1185">Reference proteome</keyword>
<dbReference type="AlphaFoldDB" id="A0A4Z2J6E8"/>
<comment type="caution">
    <text evidence="1">The sequence shown here is derived from an EMBL/GenBank/DDBJ whole genome shotgun (WGS) entry which is preliminary data.</text>
</comment>
<name>A0A4Z2J6E8_9TELE</name>
<proteinExistence type="predicted"/>
<accession>A0A4Z2J6E8</accession>
<evidence type="ECO:0000313" key="2">
    <source>
        <dbReference type="Proteomes" id="UP000314294"/>
    </source>
</evidence>
<reference evidence="1 2" key="1">
    <citation type="submission" date="2019-03" db="EMBL/GenBank/DDBJ databases">
        <title>First draft genome of Liparis tanakae, snailfish: a comprehensive survey of snailfish specific genes.</title>
        <authorList>
            <person name="Kim W."/>
            <person name="Song I."/>
            <person name="Jeong J.-H."/>
            <person name="Kim D."/>
            <person name="Kim S."/>
            <person name="Ryu S."/>
            <person name="Song J.Y."/>
            <person name="Lee S.K."/>
        </authorList>
    </citation>
    <scope>NUCLEOTIDE SEQUENCE [LARGE SCALE GENOMIC DNA]</scope>
    <source>
        <tissue evidence="1">Muscle</tissue>
    </source>
</reference>
<gene>
    <name evidence="1" type="ORF">EYF80_004003</name>
</gene>
<organism evidence="1 2">
    <name type="scientific">Liparis tanakae</name>
    <name type="common">Tanaka's snailfish</name>
    <dbReference type="NCBI Taxonomy" id="230148"/>
    <lineage>
        <taxon>Eukaryota</taxon>
        <taxon>Metazoa</taxon>
        <taxon>Chordata</taxon>
        <taxon>Craniata</taxon>
        <taxon>Vertebrata</taxon>
        <taxon>Euteleostomi</taxon>
        <taxon>Actinopterygii</taxon>
        <taxon>Neopterygii</taxon>
        <taxon>Teleostei</taxon>
        <taxon>Neoteleostei</taxon>
        <taxon>Acanthomorphata</taxon>
        <taxon>Eupercaria</taxon>
        <taxon>Perciformes</taxon>
        <taxon>Cottioidei</taxon>
        <taxon>Cottales</taxon>
        <taxon>Liparidae</taxon>
        <taxon>Liparis</taxon>
    </lineage>
</organism>